<accession>A0A9D4CP64</accession>
<proteinExistence type="predicted"/>
<evidence type="ECO:0000313" key="1">
    <source>
        <dbReference type="EMBL" id="KAH3728627.1"/>
    </source>
</evidence>
<gene>
    <name evidence="1" type="ORF">DPMN_054586</name>
</gene>
<comment type="caution">
    <text evidence="1">The sequence shown here is derived from an EMBL/GenBank/DDBJ whole genome shotgun (WGS) entry which is preliminary data.</text>
</comment>
<sequence>MPNLGMNPYLLNDGRTLYQVRHHEFLLMITVHALLIVIRHVFNIPTFLTCLSRHFSQKCGLVQIKELNKVRIIIPTCGMCAQAIANQLSPNANTQVDSIPSDGFCQSGA</sequence>
<evidence type="ECO:0000313" key="2">
    <source>
        <dbReference type="Proteomes" id="UP000828390"/>
    </source>
</evidence>
<dbReference type="AlphaFoldDB" id="A0A9D4CP64"/>
<organism evidence="1 2">
    <name type="scientific">Dreissena polymorpha</name>
    <name type="common">Zebra mussel</name>
    <name type="synonym">Mytilus polymorpha</name>
    <dbReference type="NCBI Taxonomy" id="45954"/>
    <lineage>
        <taxon>Eukaryota</taxon>
        <taxon>Metazoa</taxon>
        <taxon>Spiralia</taxon>
        <taxon>Lophotrochozoa</taxon>
        <taxon>Mollusca</taxon>
        <taxon>Bivalvia</taxon>
        <taxon>Autobranchia</taxon>
        <taxon>Heteroconchia</taxon>
        <taxon>Euheterodonta</taxon>
        <taxon>Imparidentia</taxon>
        <taxon>Neoheterodontei</taxon>
        <taxon>Myida</taxon>
        <taxon>Dreissenoidea</taxon>
        <taxon>Dreissenidae</taxon>
        <taxon>Dreissena</taxon>
    </lineage>
</organism>
<reference evidence="1" key="1">
    <citation type="journal article" date="2019" name="bioRxiv">
        <title>The Genome of the Zebra Mussel, Dreissena polymorpha: A Resource for Invasive Species Research.</title>
        <authorList>
            <person name="McCartney M.A."/>
            <person name="Auch B."/>
            <person name="Kono T."/>
            <person name="Mallez S."/>
            <person name="Zhang Y."/>
            <person name="Obille A."/>
            <person name="Becker A."/>
            <person name="Abrahante J.E."/>
            <person name="Garbe J."/>
            <person name="Badalamenti J.P."/>
            <person name="Herman A."/>
            <person name="Mangelson H."/>
            <person name="Liachko I."/>
            <person name="Sullivan S."/>
            <person name="Sone E.D."/>
            <person name="Koren S."/>
            <person name="Silverstein K.A.T."/>
            <person name="Beckman K.B."/>
            <person name="Gohl D.M."/>
        </authorList>
    </citation>
    <scope>NUCLEOTIDE SEQUENCE</scope>
    <source>
        <strain evidence="1">Duluth1</strain>
        <tissue evidence="1">Whole animal</tissue>
    </source>
</reference>
<dbReference type="EMBL" id="JAIWYP010000012">
    <property type="protein sequence ID" value="KAH3728627.1"/>
    <property type="molecule type" value="Genomic_DNA"/>
</dbReference>
<name>A0A9D4CP64_DREPO</name>
<reference evidence="1" key="2">
    <citation type="submission" date="2020-11" db="EMBL/GenBank/DDBJ databases">
        <authorList>
            <person name="McCartney M.A."/>
            <person name="Auch B."/>
            <person name="Kono T."/>
            <person name="Mallez S."/>
            <person name="Becker A."/>
            <person name="Gohl D.M."/>
            <person name="Silverstein K.A.T."/>
            <person name="Koren S."/>
            <person name="Bechman K.B."/>
            <person name="Herman A."/>
            <person name="Abrahante J.E."/>
            <person name="Garbe J."/>
        </authorList>
    </citation>
    <scope>NUCLEOTIDE SEQUENCE</scope>
    <source>
        <strain evidence="1">Duluth1</strain>
        <tissue evidence="1">Whole animal</tissue>
    </source>
</reference>
<dbReference type="Proteomes" id="UP000828390">
    <property type="component" value="Unassembled WGS sequence"/>
</dbReference>
<protein>
    <submittedName>
        <fullName evidence="1">Uncharacterized protein</fullName>
    </submittedName>
</protein>
<keyword evidence="2" id="KW-1185">Reference proteome</keyword>